<evidence type="ECO:0000256" key="1">
    <source>
        <dbReference type="SAM" id="MobiDB-lite"/>
    </source>
</evidence>
<name>A0A1C7LL57_GRIFR</name>
<gene>
    <name evidence="2" type="ORF">A0H81_14634</name>
    <name evidence="3" type="ORF">A0H81_14638</name>
</gene>
<dbReference type="EMBL" id="LUGG01000044">
    <property type="protein sequence ID" value="OBZ65491.1"/>
    <property type="molecule type" value="Genomic_DNA"/>
</dbReference>
<sequence>MFAQLTRHGTHNANRIDLANGAYAGASGTRNGKKCAGQSQTQERVQVVWRDLEMQDTQMTRHRDESSA</sequence>
<feature type="region of interest" description="Disordered" evidence="1">
    <location>
        <begin position="23"/>
        <end position="43"/>
    </location>
</feature>
<dbReference type="Proteomes" id="UP000092993">
    <property type="component" value="Unassembled WGS sequence"/>
</dbReference>
<reference evidence="3 4" key="1">
    <citation type="submission" date="2016-03" db="EMBL/GenBank/DDBJ databases">
        <title>Whole genome sequencing of Grifola frondosa 9006-11.</title>
        <authorList>
            <person name="Min B."/>
            <person name="Park H."/>
            <person name="Kim J.-G."/>
            <person name="Cho H."/>
            <person name="Oh Y.-L."/>
            <person name="Kong W.-S."/>
            <person name="Choi I.-G."/>
        </authorList>
    </citation>
    <scope>NUCLEOTIDE SEQUENCE [LARGE SCALE GENOMIC DNA]</scope>
    <source>
        <strain evidence="3 4">9006-11</strain>
    </source>
</reference>
<accession>A0A1C7LL57</accession>
<proteinExistence type="predicted"/>
<protein>
    <submittedName>
        <fullName evidence="3">Uncharacterized protein</fullName>
    </submittedName>
</protein>
<keyword evidence="4" id="KW-1185">Reference proteome</keyword>
<evidence type="ECO:0000313" key="2">
    <source>
        <dbReference type="EMBL" id="OBZ65483.1"/>
    </source>
</evidence>
<comment type="caution">
    <text evidence="3">The sequence shown here is derived from an EMBL/GenBank/DDBJ whole genome shotgun (WGS) entry which is preliminary data.</text>
</comment>
<dbReference type="AlphaFoldDB" id="A0A1C7LL57"/>
<dbReference type="EMBL" id="LUGG01000044">
    <property type="protein sequence ID" value="OBZ65483.1"/>
    <property type="molecule type" value="Genomic_DNA"/>
</dbReference>
<evidence type="ECO:0000313" key="4">
    <source>
        <dbReference type="Proteomes" id="UP000092993"/>
    </source>
</evidence>
<organism evidence="3 4">
    <name type="scientific">Grifola frondosa</name>
    <name type="common">Maitake</name>
    <name type="synonym">Polyporus frondosus</name>
    <dbReference type="NCBI Taxonomy" id="5627"/>
    <lineage>
        <taxon>Eukaryota</taxon>
        <taxon>Fungi</taxon>
        <taxon>Dikarya</taxon>
        <taxon>Basidiomycota</taxon>
        <taxon>Agaricomycotina</taxon>
        <taxon>Agaricomycetes</taxon>
        <taxon>Polyporales</taxon>
        <taxon>Grifolaceae</taxon>
        <taxon>Grifola</taxon>
    </lineage>
</organism>
<evidence type="ECO:0000313" key="3">
    <source>
        <dbReference type="EMBL" id="OBZ65491.1"/>
    </source>
</evidence>